<dbReference type="Proteomes" id="UP001165960">
    <property type="component" value="Unassembled WGS sequence"/>
</dbReference>
<organism evidence="1 2">
    <name type="scientific">Entomophthora muscae</name>
    <dbReference type="NCBI Taxonomy" id="34485"/>
    <lineage>
        <taxon>Eukaryota</taxon>
        <taxon>Fungi</taxon>
        <taxon>Fungi incertae sedis</taxon>
        <taxon>Zoopagomycota</taxon>
        <taxon>Entomophthoromycotina</taxon>
        <taxon>Entomophthoromycetes</taxon>
        <taxon>Entomophthorales</taxon>
        <taxon>Entomophthoraceae</taxon>
        <taxon>Entomophthora</taxon>
    </lineage>
</organism>
<dbReference type="EMBL" id="QTSX02002385">
    <property type="protein sequence ID" value="KAJ9075724.1"/>
    <property type="molecule type" value="Genomic_DNA"/>
</dbReference>
<gene>
    <name evidence="1" type="ORF">DSO57_1033049</name>
</gene>
<evidence type="ECO:0000313" key="1">
    <source>
        <dbReference type="EMBL" id="KAJ9075724.1"/>
    </source>
</evidence>
<sequence>MPFPGGLMASYYETKASTVAAGLTEDWSNPNWYWICSSTQLMHSAGAWEPAGSFLWLELVAT</sequence>
<proteinExistence type="predicted"/>
<name>A0ACC2TM41_9FUNG</name>
<accession>A0ACC2TM41</accession>
<comment type="caution">
    <text evidence="1">The sequence shown here is derived from an EMBL/GenBank/DDBJ whole genome shotgun (WGS) entry which is preliminary data.</text>
</comment>
<protein>
    <submittedName>
        <fullName evidence="1">Uncharacterized protein</fullName>
    </submittedName>
</protein>
<reference evidence="1" key="1">
    <citation type="submission" date="2022-04" db="EMBL/GenBank/DDBJ databases">
        <title>Genome of the entomopathogenic fungus Entomophthora muscae.</title>
        <authorList>
            <person name="Elya C."/>
            <person name="Lovett B.R."/>
            <person name="Lee E."/>
            <person name="Macias A.M."/>
            <person name="Hajek A.E."/>
            <person name="De Bivort B.L."/>
            <person name="Kasson M.T."/>
            <person name="De Fine Licht H.H."/>
            <person name="Stajich J.E."/>
        </authorList>
    </citation>
    <scope>NUCLEOTIDE SEQUENCE</scope>
    <source>
        <strain evidence="1">Berkeley</strain>
    </source>
</reference>
<evidence type="ECO:0000313" key="2">
    <source>
        <dbReference type="Proteomes" id="UP001165960"/>
    </source>
</evidence>
<keyword evidence="2" id="KW-1185">Reference proteome</keyword>